<dbReference type="PROSITE" id="PS51192">
    <property type="entry name" value="HELICASE_ATP_BIND_1"/>
    <property type="match status" value="1"/>
</dbReference>
<dbReference type="PROSITE" id="PS50102">
    <property type="entry name" value="RRM"/>
    <property type="match status" value="1"/>
</dbReference>
<dbReference type="Gene3D" id="1.10.10.2130">
    <property type="entry name" value="DEAH helicase family, winged-helix domain"/>
    <property type="match status" value="1"/>
</dbReference>
<dbReference type="GO" id="GO:0016740">
    <property type="term" value="F:transferase activity"/>
    <property type="evidence" value="ECO:0007669"/>
    <property type="project" value="UniProtKB-KW"/>
</dbReference>
<dbReference type="InterPro" id="IPR002464">
    <property type="entry name" value="DNA/RNA_helicase_DEAH_CS"/>
</dbReference>
<dbReference type="PROSITE" id="PS00518">
    <property type="entry name" value="ZF_RING_1"/>
    <property type="match status" value="1"/>
</dbReference>
<keyword evidence="7" id="KW-0378">Hydrolase</keyword>
<feature type="domain" description="Helicase ATP-binding" evidence="15">
    <location>
        <begin position="264"/>
        <end position="426"/>
    </location>
</feature>
<reference evidence="18" key="1">
    <citation type="submission" date="2019-08" db="EMBL/GenBank/DDBJ databases">
        <title>The improved chromosome-level genome for the pearl oyster Pinctada fucata martensii using PacBio sequencing and Hi-C.</title>
        <authorList>
            <person name="Zheng Z."/>
        </authorList>
    </citation>
    <scope>NUCLEOTIDE SEQUENCE</scope>
    <source>
        <strain evidence="18">ZZ-2019</strain>
        <tissue evidence="18">Adductor muscle</tissue>
    </source>
</reference>
<evidence type="ECO:0000259" key="14">
    <source>
        <dbReference type="PROSITE" id="PS50102"/>
    </source>
</evidence>
<name>A0AA88XH19_PINIB</name>
<dbReference type="CDD" id="cd17917">
    <property type="entry name" value="DEXHc_RHA-like"/>
    <property type="match status" value="1"/>
</dbReference>
<keyword evidence="19" id="KW-1185">Reference proteome</keyword>
<dbReference type="PROSITE" id="PS51873">
    <property type="entry name" value="TRIAD"/>
    <property type="match status" value="1"/>
</dbReference>
<dbReference type="Pfam" id="PF00271">
    <property type="entry name" value="Helicase_C"/>
    <property type="match status" value="1"/>
</dbReference>
<dbReference type="EMBL" id="VSWD01000013">
    <property type="protein sequence ID" value="KAK3085174.1"/>
    <property type="molecule type" value="Genomic_DNA"/>
</dbReference>
<dbReference type="InterPro" id="IPR002867">
    <property type="entry name" value="IBR_dom"/>
</dbReference>
<evidence type="ECO:0000256" key="6">
    <source>
        <dbReference type="ARBA" id="ARBA00022786"/>
    </source>
</evidence>
<dbReference type="InterPro" id="IPR001650">
    <property type="entry name" value="Helicase_C-like"/>
</dbReference>
<dbReference type="Pfam" id="PF01485">
    <property type="entry name" value="IBR"/>
    <property type="match status" value="1"/>
</dbReference>
<evidence type="ECO:0000259" key="17">
    <source>
        <dbReference type="PROSITE" id="PS51873"/>
    </source>
</evidence>
<evidence type="ECO:0000256" key="12">
    <source>
        <dbReference type="SAM" id="MobiDB-lite"/>
    </source>
</evidence>
<evidence type="ECO:0000259" key="13">
    <source>
        <dbReference type="PROSITE" id="PS50089"/>
    </source>
</evidence>
<keyword evidence="3" id="KW-0677">Repeat</keyword>
<dbReference type="InterPro" id="IPR000504">
    <property type="entry name" value="RRM_dom"/>
</dbReference>
<dbReference type="InterPro" id="IPR011709">
    <property type="entry name" value="DEAD-box_helicase_OB_fold"/>
</dbReference>
<evidence type="ECO:0000256" key="5">
    <source>
        <dbReference type="ARBA" id="ARBA00022771"/>
    </source>
</evidence>
<evidence type="ECO:0000259" key="15">
    <source>
        <dbReference type="PROSITE" id="PS51192"/>
    </source>
</evidence>
<dbReference type="PROSITE" id="PS50089">
    <property type="entry name" value="ZF_RING_2"/>
    <property type="match status" value="1"/>
</dbReference>
<dbReference type="Gene3D" id="3.30.70.330">
    <property type="match status" value="1"/>
</dbReference>
<protein>
    <submittedName>
        <fullName evidence="18">Uncharacterized protein</fullName>
    </submittedName>
</protein>
<proteinExistence type="predicted"/>
<evidence type="ECO:0000256" key="7">
    <source>
        <dbReference type="ARBA" id="ARBA00022801"/>
    </source>
</evidence>
<dbReference type="SMART" id="SM00490">
    <property type="entry name" value="HELICc"/>
    <property type="match status" value="1"/>
</dbReference>
<dbReference type="InterPro" id="IPR001841">
    <property type="entry name" value="Znf_RING"/>
</dbReference>
<feature type="domain" description="RING-type" evidence="13">
    <location>
        <begin position="1486"/>
        <end position="1534"/>
    </location>
</feature>
<evidence type="ECO:0000256" key="9">
    <source>
        <dbReference type="ARBA" id="ARBA00022840"/>
    </source>
</evidence>
<evidence type="ECO:0000256" key="1">
    <source>
        <dbReference type="ARBA" id="ARBA00022679"/>
    </source>
</evidence>
<keyword evidence="11" id="KW-0694">RNA-binding</keyword>
<dbReference type="Pfam" id="PF24471">
    <property type="entry name" value="KH_DEAH11"/>
    <property type="match status" value="1"/>
</dbReference>
<dbReference type="Pfam" id="PF00270">
    <property type="entry name" value="DEAD"/>
    <property type="match status" value="1"/>
</dbReference>
<dbReference type="PANTHER" id="PTHR18934">
    <property type="entry name" value="ATP-DEPENDENT RNA HELICASE"/>
    <property type="match status" value="1"/>
</dbReference>
<evidence type="ECO:0000313" key="18">
    <source>
        <dbReference type="EMBL" id="KAK3085174.1"/>
    </source>
</evidence>
<dbReference type="InterPro" id="IPR011545">
    <property type="entry name" value="DEAD/DEAH_box_helicase_dom"/>
</dbReference>
<dbReference type="Gene3D" id="3.30.40.10">
    <property type="entry name" value="Zinc/RING finger domain, C3HC4 (zinc finger)"/>
    <property type="match status" value="1"/>
</dbReference>
<dbReference type="InterPro" id="IPR056245">
    <property type="entry name" value="KH_DEAH11/12"/>
</dbReference>
<evidence type="ECO:0000256" key="4">
    <source>
        <dbReference type="ARBA" id="ARBA00022741"/>
    </source>
</evidence>
<keyword evidence="8" id="KW-0862">Zinc</keyword>
<dbReference type="InterPro" id="IPR027417">
    <property type="entry name" value="P-loop_NTPase"/>
</dbReference>
<accession>A0AA88XH19</accession>
<dbReference type="CDD" id="cd18791">
    <property type="entry name" value="SF2_C_RHA"/>
    <property type="match status" value="1"/>
</dbReference>
<dbReference type="Gene3D" id="1.20.120.1750">
    <property type="match status" value="1"/>
</dbReference>
<evidence type="ECO:0000256" key="11">
    <source>
        <dbReference type="PROSITE-ProRule" id="PRU00176"/>
    </source>
</evidence>
<dbReference type="SUPFAM" id="SSF57850">
    <property type="entry name" value="RING/U-box"/>
    <property type="match status" value="3"/>
</dbReference>
<evidence type="ECO:0000313" key="19">
    <source>
        <dbReference type="Proteomes" id="UP001186944"/>
    </source>
</evidence>
<dbReference type="GO" id="GO:0016787">
    <property type="term" value="F:hydrolase activity"/>
    <property type="evidence" value="ECO:0007669"/>
    <property type="project" value="UniProtKB-KW"/>
</dbReference>
<feature type="domain" description="Helicase C-terminal" evidence="16">
    <location>
        <begin position="451"/>
        <end position="624"/>
    </location>
</feature>
<dbReference type="InterPro" id="IPR044066">
    <property type="entry name" value="TRIAD_supradom"/>
</dbReference>
<dbReference type="GO" id="GO:0005524">
    <property type="term" value="F:ATP binding"/>
    <property type="evidence" value="ECO:0007669"/>
    <property type="project" value="UniProtKB-KW"/>
</dbReference>
<dbReference type="CDD" id="cd22585">
    <property type="entry name" value="Rcat_RBR_DEAH12-like"/>
    <property type="match status" value="1"/>
</dbReference>
<dbReference type="Proteomes" id="UP001186944">
    <property type="component" value="Unassembled WGS sequence"/>
</dbReference>
<dbReference type="GO" id="GO:0008270">
    <property type="term" value="F:zinc ion binding"/>
    <property type="evidence" value="ECO:0007669"/>
    <property type="project" value="UniProtKB-KW"/>
</dbReference>
<keyword evidence="5 10" id="KW-0863">Zinc-finger</keyword>
<dbReference type="InterPro" id="IPR013083">
    <property type="entry name" value="Znf_RING/FYVE/PHD"/>
</dbReference>
<dbReference type="InterPro" id="IPR012677">
    <property type="entry name" value="Nucleotide-bd_a/b_plait_sf"/>
</dbReference>
<dbReference type="InterPro" id="IPR035979">
    <property type="entry name" value="RBD_domain_sf"/>
</dbReference>
<dbReference type="SUPFAM" id="SSF54928">
    <property type="entry name" value="RNA-binding domain, RBD"/>
    <property type="match status" value="1"/>
</dbReference>
<evidence type="ECO:0000259" key="16">
    <source>
        <dbReference type="PROSITE" id="PS51194"/>
    </source>
</evidence>
<evidence type="ECO:0000256" key="8">
    <source>
        <dbReference type="ARBA" id="ARBA00022833"/>
    </source>
</evidence>
<sequence length="1697" mass="192771">MSENINKEATDGTENKQKREESKFSKRNENSVDNIVGNSVAKNPKMKETVLHLKFWTVMKCEDEILKSLIGIIAEVPFKVDKIAYSDEENWTKLDIKFASVSMSRTFCSQLRRNRDKLGIRFETLTPAPKKKDMKMIEDQLKSMCKRSAELLQWHLSLEKMEENKLISLAEDKGGKNKKGKYVSIDKFNQRESQRRALIDKIGEYKGQRNEFQIRLAEITKKLEAMKHEECMKESLRDVMKDFNIEYSRLKDSLPMYAKRTDIVELIKENQVSIILGETGSGKSTQLTQYIYQANMANGLIVCTQPRKVAAISLASRVAQEMNDNVGHLVGYHVGMKSKKNHQTKILYMTDHLLLNECLEDNLLLKYSCIIIDEAHERSIYTDLLLGMIKSILPFRDDLRVVVTSATINPEVFVDYFGYAPVLRVSGRMFPVGVEWVPSSFNDIDDYEDRALRKALEVHEKEPPGDILVFLTSQLEIERSIEKMEAYLKGRRDAIIMPLHGKLQADEQGRIFDATPKGKRKIVFATNIAETSLTIPGVKYVIDTGFAKEMTFDPSRNLSSLDVSYISKSSAEQRKGRAGRTDVGKCYRLYARETFDNMREIAAPEILKIHLGHAILKLLQLDVNPLEFDFVEAPSKAFLDSAYDTLQNLDCVADGKITAKGKWIAKLPLSPNLGSLVHDAVESEKSHGKEIAIEGVVLAACCTTGGSLFYRAGSIEQKREADKLKVPFCHSAGDHLTYLNVYREWHKVEEKRKGRWCRENSVNGKAMRGIRDTVNEILQTLKKELGVRLHFTLSQTSSNDEVLQSFIFKAFMTNVCYFLGHQKAGYHFIDKNQRVTVHPSSAIESLGSQPSWVVLERVMKTSKEFALNITVVKEGDVMDALSRGFLTFDLDAVKKQRVEEVCVEFVGSQLHREFVGVRYKNVKQMEEDLSSEGNDIFIVEADRSKGAVSVFTTEENKTLSESVLKESISPLREKIKLETVEIPLTDKSMNILATIGPGGSTVDISAPNEYKTILVYSAADEMFDEKEVRRLFERKFGQVREVIIKSPHSTNVEYWGKVTFVDPEAAAAAVAELNEKGSEIWTRPTLRVSREQNSFRAAVSWCRRRGKGFGFVQIHDASLLSSLCNKREIIVANSHARVTRSKKTYDEVYIAGFNELVDEGVLKESVVNAIKALDDDIGKVVVVREKVQTSPDMMQTFKRRLKAKIESYVKPGSFRINLMQPLDGHTTYRGSVIFDDPDAGDLACKRIDRKFMMIDRVVSMVPNLEASVHVKARVYKMVEKDITRVIKSTKENDDMHVKQKNLRNNDIVIEIHSSDINELGRIKARLEKILRGDTLEYEMRNLDKILYSRQGRDELQKIMRDTNTEIALDNRNMFINIYGQSLNRQTAIRRVCLYLDKIKHSHCKILDLRGLDKPVGYMKAVIVKYGADLESLKTEFELNSVELNHRLHKLTLLGEEDKVQRCAETIKAMEVELMASLGQQAIGPECGICFCEIDSNELYRLESCGHPYCEDCVKGQVESLVSSRDFPLKCAVENCENLWAWQDVMSMVKKGFISKDAVVSSSVSSFVGANKESYRFCLTPDCPVVYKVSKDGKIFRCPDCDLRICTSCHVESHTGLSCAMYKASNGNDEDGVFRWMMQDPSNRKLCPCCSQCIEKNQGCQHMECSICHTHICWICMATFKTSGECYGHLHKSHGTFM</sequence>
<keyword evidence="6" id="KW-0833">Ubl conjugation pathway</keyword>
<dbReference type="CDD" id="cd20335">
    <property type="entry name" value="BRcat_RBR"/>
    <property type="match status" value="1"/>
</dbReference>
<dbReference type="Pfam" id="PF07717">
    <property type="entry name" value="OB_NTP_bind"/>
    <property type="match status" value="1"/>
</dbReference>
<dbReference type="SMART" id="SM00847">
    <property type="entry name" value="HA2"/>
    <property type="match status" value="1"/>
</dbReference>
<dbReference type="PROSITE" id="PS00690">
    <property type="entry name" value="DEAH_ATP_HELICASE"/>
    <property type="match status" value="1"/>
</dbReference>
<evidence type="ECO:0000256" key="10">
    <source>
        <dbReference type="PROSITE-ProRule" id="PRU00175"/>
    </source>
</evidence>
<keyword evidence="1" id="KW-0808">Transferase</keyword>
<dbReference type="InterPro" id="IPR014001">
    <property type="entry name" value="Helicase_ATP-bd"/>
</dbReference>
<dbReference type="PROSITE" id="PS51194">
    <property type="entry name" value="HELICASE_CTER"/>
    <property type="match status" value="1"/>
</dbReference>
<keyword evidence="4" id="KW-0547">Nucleotide-binding</keyword>
<keyword evidence="2" id="KW-0479">Metal-binding</keyword>
<evidence type="ECO:0000256" key="2">
    <source>
        <dbReference type="ARBA" id="ARBA00022723"/>
    </source>
</evidence>
<dbReference type="Gene3D" id="3.40.50.300">
    <property type="entry name" value="P-loop containing nucleotide triphosphate hydrolases"/>
    <property type="match status" value="2"/>
</dbReference>
<dbReference type="PANTHER" id="PTHR18934:SF81">
    <property type="entry name" value="ATP-DEPENDENT RNA HELICASE DEAH11, CHLOROPLASTIC-RELATED"/>
    <property type="match status" value="1"/>
</dbReference>
<dbReference type="InterPro" id="IPR017907">
    <property type="entry name" value="Znf_RING_CS"/>
</dbReference>
<feature type="region of interest" description="Disordered" evidence="12">
    <location>
        <begin position="1"/>
        <end position="29"/>
    </location>
</feature>
<organism evidence="18 19">
    <name type="scientific">Pinctada imbricata</name>
    <name type="common">Atlantic pearl-oyster</name>
    <name type="synonym">Pinctada martensii</name>
    <dbReference type="NCBI Taxonomy" id="66713"/>
    <lineage>
        <taxon>Eukaryota</taxon>
        <taxon>Metazoa</taxon>
        <taxon>Spiralia</taxon>
        <taxon>Lophotrochozoa</taxon>
        <taxon>Mollusca</taxon>
        <taxon>Bivalvia</taxon>
        <taxon>Autobranchia</taxon>
        <taxon>Pteriomorphia</taxon>
        <taxon>Pterioida</taxon>
        <taxon>Pterioidea</taxon>
        <taxon>Pteriidae</taxon>
        <taxon>Pinctada</taxon>
    </lineage>
</organism>
<keyword evidence="9" id="KW-0067">ATP-binding</keyword>
<dbReference type="SMART" id="SM00487">
    <property type="entry name" value="DEXDc"/>
    <property type="match status" value="1"/>
</dbReference>
<evidence type="ECO:0000256" key="3">
    <source>
        <dbReference type="ARBA" id="ARBA00022737"/>
    </source>
</evidence>
<dbReference type="InterPro" id="IPR042035">
    <property type="entry name" value="DEAH_win-hel_dom"/>
</dbReference>
<gene>
    <name evidence="18" type="ORF">FSP39_025514</name>
</gene>
<dbReference type="InterPro" id="IPR007502">
    <property type="entry name" value="Helicase-assoc_dom"/>
</dbReference>
<feature type="domain" description="RING-type" evidence="17">
    <location>
        <begin position="1482"/>
        <end position="1696"/>
    </location>
</feature>
<comment type="caution">
    <text evidence="18">The sequence shown here is derived from an EMBL/GenBank/DDBJ whole genome shotgun (WGS) entry which is preliminary data.</text>
</comment>
<feature type="domain" description="RRM" evidence="14">
    <location>
        <begin position="1011"/>
        <end position="1093"/>
    </location>
</feature>
<dbReference type="SMART" id="SM00360">
    <property type="entry name" value="RRM"/>
    <property type="match status" value="1"/>
</dbReference>
<dbReference type="GO" id="GO:0003723">
    <property type="term" value="F:RNA binding"/>
    <property type="evidence" value="ECO:0007669"/>
    <property type="project" value="UniProtKB-UniRule"/>
</dbReference>
<dbReference type="SUPFAM" id="SSF52540">
    <property type="entry name" value="P-loop containing nucleoside triphosphate hydrolases"/>
    <property type="match status" value="1"/>
</dbReference>
<dbReference type="GO" id="GO:0004386">
    <property type="term" value="F:helicase activity"/>
    <property type="evidence" value="ECO:0007669"/>
    <property type="project" value="TreeGrafter"/>
</dbReference>